<dbReference type="Pfam" id="PF13430">
    <property type="entry name" value="DUF4112"/>
    <property type="match status" value="1"/>
</dbReference>
<organism evidence="2 3">
    <name type="scientific">Phyllosticta citrichinensis</name>
    <dbReference type="NCBI Taxonomy" id="1130410"/>
    <lineage>
        <taxon>Eukaryota</taxon>
        <taxon>Fungi</taxon>
        <taxon>Dikarya</taxon>
        <taxon>Ascomycota</taxon>
        <taxon>Pezizomycotina</taxon>
        <taxon>Dothideomycetes</taxon>
        <taxon>Dothideomycetes incertae sedis</taxon>
        <taxon>Botryosphaeriales</taxon>
        <taxon>Phyllostictaceae</taxon>
        <taxon>Phyllosticta</taxon>
    </lineage>
</organism>
<dbReference type="PANTHER" id="PTHR35519:SF2">
    <property type="entry name" value="PH DOMAIN PROTEIN"/>
    <property type="match status" value="1"/>
</dbReference>
<feature type="region of interest" description="Disordered" evidence="1">
    <location>
        <begin position="176"/>
        <end position="251"/>
    </location>
</feature>
<accession>A0ABR1XJP3</accession>
<evidence type="ECO:0000313" key="2">
    <source>
        <dbReference type="EMBL" id="KAK8157344.1"/>
    </source>
</evidence>
<evidence type="ECO:0000256" key="1">
    <source>
        <dbReference type="SAM" id="MobiDB-lite"/>
    </source>
</evidence>
<dbReference type="Proteomes" id="UP001456524">
    <property type="component" value="Unassembled WGS sequence"/>
</dbReference>
<feature type="compositionally biased region" description="Basic and acidic residues" evidence="1">
    <location>
        <begin position="227"/>
        <end position="240"/>
    </location>
</feature>
<protein>
    <recommendedName>
        <fullName evidence="4">Pre-mRNA-splicing factor 38</fullName>
    </recommendedName>
</protein>
<dbReference type="EMBL" id="JBBWUH010000009">
    <property type="protein sequence ID" value="KAK8157344.1"/>
    <property type="molecule type" value="Genomic_DNA"/>
</dbReference>
<evidence type="ECO:0000313" key="3">
    <source>
        <dbReference type="Proteomes" id="UP001456524"/>
    </source>
</evidence>
<comment type="caution">
    <text evidence="2">The sequence shown here is derived from an EMBL/GenBank/DDBJ whole genome shotgun (WGS) entry which is preliminary data.</text>
</comment>
<gene>
    <name evidence="2" type="ORF">IWX90DRAFT_320934</name>
</gene>
<name>A0ABR1XJP3_9PEZI</name>
<proteinExistence type="predicted"/>
<sequence length="251" mass="29345">MTAAISKYGMKYALKRVYKNGRNDPANKSSKYDDWDPKYEWVENPQNGKWKKVKKDLSYVPKHDLAIYNKVRSRAVLLDSCFNIGIGRAGLSSVIGFIPGVGDVSDIVLACYIYHLCKQVEGGLSSEEKSKMRQNIVFDGFIGLVPFLGDIADTAFKANLRNLRILEKHLQDKYEPFDDDDDYRKPTKPKRRNTRKPERYDYNKADRRSDSSWDDDVLDGAPRRNRRGDWEDDYYREPQRNARHSSRRQRY</sequence>
<dbReference type="InterPro" id="IPR025187">
    <property type="entry name" value="DUF4112"/>
</dbReference>
<keyword evidence="3" id="KW-1185">Reference proteome</keyword>
<dbReference type="PANTHER" id="PTHR35519">
    <property type="entry name" value="MEMBRANE PROTEINS"/>
    <property type="match status" value="1"/>
</dbReference>
<reference evidence="2 3" key="1">
    <citation type="journal article" date="2022" name="G3 (Bethesda)">
        <title>Enemy or ally: a genomic approach to elucidate the lifestyle of Phyllosticta citrichinaensis.</title>
        <authorList>
            <person name="Buijs V.A."/>
            <person name="Groenewald J.Z."/>
            <person name="Haridas S."/>
            <person name="LaButti K.M."/>
            <person name="Lipzen A."/>
            <person name="Martin F.M."/>
            <person name="Barry K."/>
            <person name="Grigoriev I.V."/>
            <person name="Crous P.W."/>
            <person name="Seidl M.F."/>
        </authorList>
    </citation>
    <scope>NUCLEOTIDE SEQUENCE [LARGE SCALE GENOMIC DNA]</scope>
    <source>
        <strain evidence="2 3">CBS 129764</strain>
    </source>
</reference>
<feature type="compositionally biased region" description="Basic residues" evidence="1">
    <location>
        <begin position="241"/>
        <end position="251"/>
    </location>
</feature>
<evidence type="ECO:0008006" key="4">
    <source>
        <dbReference type="Google" id="ProtNLM"/>
    </source>
</evidence>
<feature type="compositionally biased region" description="Basic and acidic residues" evidence="1">
    <location>
        <begin position="195"/>
        <end position="211"/>
    </location>
</feature>